<protein>
    <submittedName>
        <fullName evidence="1">Uncharacterized protein</fullName>
    </submittedName>
</protein>
<reference evidence="2" key="1">
    <citation type="journal article" date="2023" name="Nat. Plants">
        <title>Single-cell RNA sequencing provides a high-resolution roadmap for understanding the multicellular compartmentation of specialized metabolism.</title>
        <authorList>
            <person name="Sun S."/>
            <person name="Shen X."/>
            <person name="Li Y."/>
            <person name="Li Y."/>
            <person name="Wang S."/>
            <person name="Li R."/>
            <person name="Zhang H."/>
            <person name="Shen G."/>
            <person name="Guo B."/>
            <person name="Wei J."/>
            <person name="Xu J."/>
            <person name="St-Pierre B."/>
            <person name="Chen S."/>
            <person name="Sun C."/>
        </authorList>
    </citation>
    <scope>NUCLEOTIDE SEQUENCE [LARGE SCALE GENOMIC DNA]</scope>
</reference>
<evidence type="ECO:0000313" key="1">
    <source>
        <dbReference type="EMBL" id="KAI5666497.1"/>
    </source>
</evidence>
<name>A0ACC0B1I6_CATRO</name>
<dbReference type="Proteomes" id="UP001060085">
    <property type="component" value="Linkage Group LG04"/>
</dbReference>
<organism evidence="1 2">
    <name type="scientific">Catharanthus roseus</name>
    <name type="common">Madagascar periwinkle</name>
    <name type="synonym">Vinca rosea</name>
    <dbReference type="NCBI Taxonomy" id="4058"/>
    <lineage>
        <taxon>Eukaryota</taxon>
        <taxon>Viridiplantae</taxon>
        <taxon>Streptophyta</taxon>
        <taxon>Embryophyta</taxon>
        <taxon>Tracheophyta</taxon>
        <taxon>Spermatophyta</taxon>
        <taxon>Magnoliopsida</taxon>
        <taxon>eudicotyledons</taxon>
        <taxon>Gunneridae</taxon>
        <taxon>Pentapetalae</taxon>
        <taxon>asterids</taxon>
        <taxon>lamiids</taxon>
        <taxon>Gentianales</taxon>
        <taxon>Apocynaceae</taxon>
        <taxon>Rauvolfioideae</taxon>
        <taxon>Vinceae</taxon>
        <taxon>Catharanthinae</taxon>
        <taxon>Catharanthus</taxon>
    </lineage>
</organism>
<keyword evidence="2" id="KW-1185">Reference proteome</keyword>
<proteinExistence type="predicted"/>
<comment type="caution">
    <text evidence="1">The sequence shown here is derived from an EMBL/GenBank/DDBJ whole genome shotgun (WGS) entry which is preliminary data.</text>
</comment>
<evidence type="ECO:0000313" key="2">
    <source>
        <dbReference type="Proteomes" id="UP001060085"/>
    </source>
</evidence>
<accession>A0ACC0B1I6</accession>
<dbReference type="EMBL" id="CM044704">
    <property type="protein sequence ID" value="KAI5666497.1"/>
    <property type="molecule type" value="Genomic_DNA"/>
</dbReference>
<gene>
    <name evidence="1" type="ORF">M9H77_16350</name>
</gene>
<sequence length="126" mass="13821">MPKKKSGKERKSNYSEVKKGATQPPLDQLPSKFPQTSKSHRALHNHCSSITTCSASTRSRCSNNSIIPCNRMSTMEAQRQKMFAAHCTSFAKPQCLPDSSSCLHLGQDRSAIGIRLCKLTLVANIG</sequence>